<evidence type="ECO:0000256" key="1">
    <source>
        <dbReference type="ARBA" id="ARBA00007401"/>
    </source>
</evidence>
<protein>
    <submittedName>
        <fullName evidence="3">Beta-glucuronidase</fullName>
        <ecNumber evidence="3">3.2.1.31</ecNumber>
    </submittedName>
</protein>
<dbReference type="GO" id="GO:0005975">
    <property type="term" value="P:carbohydrate metabolic process"/>
    <property type="evidence" value="ECO:0007669"/>
    <property type="project" value="InterPro"/>
</dbReference>
<comment type="caution">
    <text evidence="3">The sequence shown here is derived from an EMBL/GenBank/DDBJ whole genome shotgun (WGS) entry which is preliminary data.</text>
</comment>
<sequence>MEWWDGLGKPVMITEYGADTVEGLRDTVPVMFTEEYQVDYCKMNHEVFDSLKNFVGEQAWNFAACQGTGRVQGNKKGIFTRKRRPKMIAHYLRKRWKSIPDFGYKL</sequence>
<evidence type="ECO:0000313" key="3">
    <source>
        <dbReference type="EMBL" id="MBB5264649.1"/>
    </source>
</evidence>
<dbReference type="EC" id="3.2.1.31" evidence="3"/>
<dbReference type="EMBL" id="JACHFW010000006">
    <property type="protein sequence ID" value="MBB5264649.1"/>
    <property type="molecule type" value="Genomic_DNA"/>
</dbReference>
<evidence type="ECO:0000259" key="2">
    <source>
        <dbReference type="Pfam" id="PF02836"/>
    </source>
</evidence>
<accession>A0A7W8HA94</accession>
<dbReference type="InterPro" id="IPR006103">
    <property type="entry name" value="Glyco_hydro_2_cat"/>
</dbReference>
<proteinExistence type="inferred from homology"/>
<dbReference type="SUPFAM" id="SSF51445">
    <property type="entry name" value="(Trans)glycosidases"/>
    <property type="match status" value="1"/>
</dbReference>
<reference evidence="3 4" key="1">
    <citation type="submission" date="2020-08" db="EMBL/GenBank/DDBJ databases">
        <title>Genomic Encyclopedia of Type Strains, Phase IV (KMG-IV): sequencing the most valuable type-strain genomes for metagenomic binning, comparative biology and taxonomic classification.</title>
        <authorList>
            <person name="Goeker M."/>
        </authorList>
    </citation>
    <scope>NUCLEOTIDE SEQUENCE [LARGE SCALE GENOMIC DNA]</scope>
    <source>
        <strain evidence="3 4">DSM 106146</strain>
    </source>
</reference>
<dbReference type="GO" id="GO:0030246">
    <property type="term" value="F:carbohydrate binding"/>
    <property type="evidence" value="ECO:0007669"/>
    <property type="project" value="TreeGrafter"/>
</dbReference>
<keyword evidence="3" id="KW-0326">Glycosidase</keyword>
<dbReference type="PANTHER" id="PTHR10066">
    <property type="entry name" value="BETA-GLUCURONIDASE"/>
    <property type="match status" value="1"/>
</dbReference>
<feature type="domain" description="Glycoside hydrolase family 2 catalytic" evidence="2">
    <location>
        <begin position="3"/>
        <end position="99"/>
    </location>
</feature>
<dbReference type="InterPro" id="IPR017853">
    <property type="entry name" value="GH"/>
</dbReference>
<evidence type="ECO:0000313" key="4">
    <source>
        <dbReference type="Proteomes" id="UP000543642"/>
    </source>
</evidence>
<keyword evidence="3" id="KW-0378">Hydrolase</keyword>
<name>A0A7W8HA94_9FIRM</name>
<dbReference type="RefSeq" id="WP_243164708.1">
    <property type="nucleotide sequence ID" value="NZ_JACHFW010000006.1"/>
</dbReference>
<comment type="similarity">
    <text evidence="1">Belongs to the glycosyl hydrolase 2 family.</text>
</comment>
<organism evidence="3 4">
    <name type="scientific">Catenibacillus scindens</name>
    <dbReference type="NCBI Taxonomy" id="673271"/>
    <lineage>
        <taxon>Bacteria</taxon>
        <taxon>Bacillati</taxon>
        <taxon>Bacillota</taxon>
        <taxon>Clostridia</taxon>
        <taxon>Lachnospirales</taxon>
        <taxon>Lachnospiraceae</taxon>
        <taxon>Catenibacillus</taxon>
    </lineage>
</organism>
<dbReference type="PANTHER" id="PTHR10066:SF67">
    <property type="entry name" value="BETA-GLUCURONIDASE"/>
    <property type="match status" value="1"/>
</dbReference>
<dbReference type="GO" id="GO:0004566">
    <property type="term" value="F:beta-glucuronidase activity"/>
    <property type="evidence" value="ECO:0007669"/>
    <property type="project" value="UniProtKB-EC"/>
</dbReference>
<keyword evidence="4" id="KW-1185">Reference proteome</keyword>
<dbReference type="GO" id="GO:0019391">
    <property type="term" value="P:glucuronoside catabolic process"/>
    <property type="evidence" value="ECO:0007669"/>
    <property type="project" value="TreeGrafter"/>
</dbReference>
<gene>
    <name evidence="3" type="ORF">HNP82_001777</name>
</gene>
<dbReference type="Pfam" id="PF02836">
    <property type="entry name" value="Glyco_hydro_2_C"/>
    <property type="match status" value="1"/>
</dbReference>
<dbReference type="Proteomes" id="UP000543642">
    <property type="component" value="Unassembled WGS sequence"/>
</dbReference>
<dbReference type="Gene3D" id="3.20.20.80">
    <property type="entry name" value="Glycosidases"/>
    <property type="match status" value="1"/>
</dbReference>
<dbReference type="AlphaFoldDB" id="A0A7W8HA94"/>